<dbReference type="PANTHER" id="PTHR36438">
    <property type="entry name" value="IRON-SULFUR CLUSTER REPAIR PROTEIN YTFE"/>
    <property type="match status" value="1"/>
</dbReference>
<dbReference type="InterPro" id="IPR019903">
    <property type="entry name" value="RIC_family"/>
</dbReference>
<evidence type="ECO:0000313" key="7">
    <source>
        <dbReference type="Proteomes" id="UP001205603"/>
    </source>
</evidence>
<proteinExistence type="predicted"/>
<evidence type="ECO:0000259" key="5">
    <source>
        <dbReference type="Pfam" id="PF01814"/>
    </source>
</evidence>
<name>A0ABT1MKS2_9BACT</name>
<dbReference type="Pfam" id="PF01814">
    <property type="entry name" value="Hemerythrin"/>
    <property type="match status" value="1"/>
</dbReference>
<organism evidence="6 7">
    <name type="scientific">Coprobacter tertius</name>
    <dbReference type="NCBI Taxonomy" id="2944915"/>
    <lineage>
        <taxon>Bacteria</taxon>
        <taxon>Pseudomonadati</taxon>
        <taxon>Bacteroidota</taxon>
        <taxon>Bacteroidia</taxon>
        <taxon>Bacteroidales</taxon>
        <taxon>Barnesiellaceae</taxon>
        <taxon>Coprobacter</taxon>
    </lineage>
</organism>
<comment type="subcellular location">
    <subcellularLocation>
        <location evidence="1">Cytoplasm</location>
    </subcellularLocation>
</comment>
<evidence type="ECO:0000256" key="4">
    <source>
        <dbReference type="ARBA" id="ARBA00023004"/>
    </source>
</evidence>
<keyword evidence="4" id="KW-0408">Iron</keyword>
<dbReference type="RefSeq" id="WP_255027973.1">
    <property type="nucleotide sequence ID" value="NZ_JANDHW010000012.1"/>
</dbReference>
<evidence type="ECO:0000256" key="3">
    <source>
        <dbReference type="ARBA" id="ARBA00022723"/>
    </source>
</evidence>
<evidence type="ECO:0000313" key="6">
    <source>
        <dbReference type="EMBL" id="MCP9612639.1"/>
    </source>
</evidence>
<accession>A0ABT1MKS2</accession>
<protein>
    <submittedName>
        <fullName evidence="6">Hemerythrin domain-containing protein</fullName>
    </submittedName>
</protein>
<comment type="caution">
    <text evidence="6">The sequence shown here is derived from an EMBL/GenBank/DDBJ whole genome shotgun (WGS) entry which is preliminary data.</text>
</comment>
<dbReference type="EMBL" id="JANDHW010000012">
    <property type="protein sequence ID" value="MCP9612639.1"/>
    <property type="molecule type" value="Genomic_DNA"/>
</dbReference>
<sequence length="229" mass="26591">MTKIHKFGPKDKMSLLIEEEYTLLSVLSRFGISLGFGDKSVAEVCELHKVDTATFLAVVNFLSEDDFVPENSFGKISLHSLISYLQNAHQYFLEFKLPSIRKKLIEATNYSEQDVSFLIMRFFDEYANEVHKHMEYENKTVFKYVETLLAGEKMPNYNIAVFSKRHSPIGLKLAELKNIIIKYYPAKESCNLLNEVLFDIFSCEKDLESHCKVEDYLFVPIITELEKEK</sequence>
<evidence type="ECO:0000256" key="2">
    <source>
        <dbReference type="ARBA" id="ARBA00022490"/>
    </source>
</evidence>
<feature type="domain" description="Hemerythrin-like" evidence="5">
    <location>
        <begin position="112"/>
        <end position="221"/>
    </location>
</feature>
<dbReference type="InterPro" id="IPR012312">
    <property type="entry name" value="Hemerythrin-like"/>
</dbReference>
<keyword evidence="3" id="KW-0479">Metal-binding</keyword>
<keyword evidence="7" id="KW-1185">Reference proteome</keyword>
<dbReference type="Proteomes" id="UP001205603">
    <property type="component" value="Unassembled WGS sequence"/>
</dbReference>
<dbReference type="PANTHER" id="PTHR36438:SF1">
    <property type="entry name" value="IRON-SULFUR CLUSTER REPAIR PROTEIN YTFE"/>
    <property type="match status" value="1"/>
</dbReference>
<evidence type="ECO:0000256" key="1">
    <source>
        <dbReference type="ARBA" id="ARBA00004496"/>
    </source>
</evidence>
<reference evidence="6 7" key="1">
    <citation type="submission" date="2022-07" db="EMBL/GenBank/DDBJ databases">
        <title>Fecal culturing of patients with breast cancer.</title>
        <authorList>
            <person name="Teng N.M.Y."/>
            <person name="Kiu R."/>
            <person name="Evans R."/>
            <person name="Baker D.J."/>
            <person name="Zenner C."/>
            <person name="Robinson S.D."/>
            <person name="Hall L.J."/>
        </authorList>
    </citation>
    <scope>NUCLEOTIDE SEQUENCE [LARGE SCALE GENOMIC DNA]</scope>
    <source>
        <strain evidence="6 7">LH1063</strain>
    </source>
</reference>
<keyword evidence="2" id="KW-0963">Cytoplasm</keyword>
<gene>
    <name evidence="6" type="ORF">NMU02_11105</name>
</gene>